<proteinExistence type="inferred from homology"/>
<evidence type="ECO:0000256" key="2">
    <source>
        <dbReference type="ARBA" id="ARBA00012544"/>
    </source>
</evidence>
<dbReference type="GO" id="GO:0015020">
    <property type="term" value="F:glucuronosyltransferase activity"/>
    <property type="evidence" value="ECO:0007669"/>
    <property type="project" value="UniProtKB-EC"/>
</dbReference>
<dbReference type="SUPFAM" id="SSF53756">
    <property type="entry name" value="UDP-Glycosyltransferase/glycogen phosphorylase"/>
    <property type="match status" value="1"/>
</dbReference>
<organism evidence="7 8">
    <name type="scientific">Teladorsagia circumcincta</name>
    <name type="common">Brown stomach worm</name>
    <name type="synonym">Ostertagia circumcincta</name>
    <dbReference type="NCBI Taxonomy" id="45464"/>
    <lineage>
        <taxon>Eukaryota</taxon>
        <taxon>Metazoa</taxon>
        <taxon>Ecdysozoa</taxon>
        <taxon>Nematoda</taxon>
        <taxon>Chromadorea</taxon>
        <taxon>Rhabditida</taxon>
        <taxon>Rhabditina</taxon>
        <taxon>Rhabditomorpha</taxon>
        <taxon>Strongyloidea</taxon>
        <taxon>Trichostrongylidae</taxon>
        <taxon>Teladorsagia</taxon>
    </lineage>
</organism>
<evidence type="ECO:0000313" key="7">
    <source>
        <dbReference type="EMBL" id="PIO71141.1"/>
    </source>
</evidence>
<protein>
    <recommendedName>
        <fullName evidence="2">glucuronosyltransferase</fullName>
        <ecNumber evidence="2">2.4.1.17</ecNumber>
    </recommendedName>
</protein>
<dbReference type="InterPro" id="IPR002213">
    <property type="entry name" value="UDP_glucos_trans"/>
</dbReference>
<sequence>MNSVLESMNFGKPMIVVPLFADQQMNSKAVQRRGLGVVIEKHLLSKDVLSAAIQKVLNDNVVIDDYGYILIEFGNIKVADGETYS</sequence>
<dbReference type="AlphaFoldDB" id="A0A2G9ULK0"/>
<name>A0A2G9ULK0_TELCI</name>
<keyword evidence="5" id="KW-0732">Signal</keyword>
<evidence type="ECO:0000256" key="3">
    <source>
        <dbReference type="ARBA" id="ARBA00022676"/>
    </source>
</evidence>
<evidence type="ECO:0000256" key="4">
    <source>
        <dbReference type="ARBA" id="ARBA00022679"/>
    </source>
</evidence>
<dbReference type="EMBL" id="KZ346042">
    <property type="protein sequence ID" value="PIO71141.1"/>
    <property type="molecule type" value="Genomic_DNA"/>
</dbReference>
<gene>
    <name evidence="7" type="ORF">TELCIR_06970</name>
</gene>
<dbReference type="Gene3D" id="3.40.50.2000">
    <property type="entry name" value="Glycogen Phosphorylase B"/>
    <property type="match status" value="1"/>
</dbReference>
<reference evidence="7 8" key="1">
    <citation type="submission" date="2015-09" db="EMBL/GenBank/DDBJ databases">
        <title>Draft genome of the parasitic nematode Teladorsagia circumcincta isolate WARC Sus (inbred).</title>
        <authorList>
            <person name="Mitreva M."/>
        </authorList>
    </citation>
    <scope>NUCLEOTIDE SEQUENCE [LARGE SCALE GENOMIC DNA]</scope>
    <source>
        <strain evidence="7 8">S</strain>
    </source>
</reference>
<comment type="catalytic activity">
    <reaction evidence="6">
        <text>glucuronate acceptor + UDP-alpha-D-glucuronate = acceptor beta-D-glucuronoside + UDP + H(+)</text>
        <dbReference type="Rhea" id="RHEA:21032"/>
        <dbReference type="ChEBI" id="CHEBI:15378"/>
        <dbReference type="ChEBI" id="CHEBI:58052"/>
        <dbReference type="ChEBI" id="CHEBI:58223"/>
        <dbReference type="ChEBI" id="CHEBI:132367"/>
        <dbReference type="ChEBI" id="CHEBI:132368"/>
        <dbReference type="EC" id="2.4.1.17"/>
    </reaction>
</comment>
<dbReference type="InterPro" id="IPR050271">
    <property type="entry name" value="UDP-glycosyltransferase"/>
</dbReference>
<comment type="similarity">
    <text evidence="1">Belongs to the UDP-glycosyltransferase family.</text>
</comment>
<dbReference type="EC" id="2.4.1.17" evidence="2"/>
<evidence type="ECO:0000313" key="8">
    <source>
        <dbReference type="Proteomes" id="UP000230423"/>
    </source>
</evidence>
<dbReference type="OrthoDB" id="5835829at2759"/>
<dbReference type="Pfam" id="PF00201">
    <property type="entry name" value="UDPGT"/>
    <property type="match status" value="1"/>
</dbReference>
<evidence type="ECO:0000256" key="5">
    <source>
        <dbReference type="ARBA" id="ARBA00022729"/>
    </source>
</evidence>
<evidence type="ECO:0000256" key="1">
    <source>
        <dbReference type="ARBA" id="ARBA00009995"/>
    </source>
</evidence>
<accession>A0A2G9ULK0</accession>
<dbReference type="PANTHER" id="PTHR48043:SF145">
    <property type="entry name" value="FI06409P-RELATED"/>
    <property type="match status" value="1"/>
</dbReference>
<dbReference type="Proteomes" id="UP000230423">
    <property type="component" value="Unassembled WGS sequence"/>
</dbReference>
<evidence type="ECO:0000256" key="6">
    <source>
        <dbReference type="ARBA" id="ARBA00047475"/>
    </source>
</evidence>
<keyword evidence="8" id="KW-1185">Reference proteome</keyword>
<dbReference type="PANTHER" id="PTHR48043">
    <property type="entry name" value="EG:EG0003.4 PROTEIN-RELATED"/>
    <property type="match status" value="1"/>
</dbReference>
<keyword evidence="4" id="KW-0808">Transferase</keyword>
<keyword evidence="3" id="KW-0328">Glycosyltransferase</keyword>